<organism evidence="2 3">
    <name type="scientific">Halopiger aswanensis</name>
    <dbReference type="NCBI Taxonomy" id="148449"/>
    <lineage>
        <taxon>Archaea</taxon>
        <taxon>Methanobacteriati</taxon>
        <taxon>Methanobacteriota</taxon>
        <taxon>Stenosarchaea group</taxon>
        <taxon>Halobacteria</taxon>
        <taxon>Halobacteriales</taxon>
        <taxon>Natrialbaceae</taxon>
        <taxon>Halopiger</taxon>
    </lineage>
</organism>
<sequence length="248" mass="28814">MQRRNVQFTENSEKPFFESGDIVIDRDDDSPNEAIVVNTPPIEASEWHVPGRGTLTEDNPDYPSDDQVVIVIYRDTIEKTYPNYTGAGVIRSRRLNQDNVQTYAFPSLRLQQVGELEPKEFYLDRLEPSPYHARNFEFTENKEYIQAIREQGYPDPPPYIRDCGNRFEIINGHKRVWASHIAGLESIPCECIYVSDEVAARKWIWSHLDDYEAKEKATARERLRSKFGSKAEQLETEVLQRKEAVVDE</sequence>
<dbReference type="InterPro" id="IPR036086">
    <property type="entry name" value="ParB/Sulfiredoxin_sf"/>
</dbReference>
<reference evidence="2 3" key="1">
    <citation type="submission" date="2018-09" db="EMBL/GenBank/DDBJ databases">
        <title>Genomic Encyclopedia of Archaeal and Bacterial Type Strains, Phase II (KMG-II): from individual species to whole genera.</title>
        <authorList>
            <person name="Goeker M."/>
        </authorList>
    </citation>
    <scope>NUCLEOTIDE SEQUENCE [LARGE SCALE GENOMIC DNA]</scope>
    <source>
        <strain evidence="2 3">DSM 13151</strain>
    </source>
</reference>
<evidence type="ECO:0000313" key="2">
    <source>
        <dbReference type="EMBL" id="RKD87654.1"/>
    </source>
</evidence>
<accession>A0A3R7FSS2</accession>
<dbReference type="SUPFAM" id="SSF110849">
    <property type="entry name" value="ParB/Sulfiredoxin"/>
    <property type="match status" value="1"/>
</dbReference>
<gene>
    <name evidence="2" type="ORF">ATJ93_4554</name>
</gene>
<dbReference type="Gene3D" id="3.90.1530.10">
    <property type="entry name" value="Conserved hypothetical protein from pyrococcus furiosus pfu- 392566-001, ParB domain"/>
    <property type="match status" value="1"/>
</dbReference>
<evidence type="ECO:0000313" key="3">
    <source>
        <dbReference type="Proteomes" id="UP000283805"/>
    </source>
</evidence>
<proteinExistence type="predicted"/>
<name>A0A3R7FSS2_9EURY</name>
<comment type="caution">
    <text evidence="2">The sequence shown here is derived from an EMBL/GenBank/DDBJ whole genome shotgun (WGS) entry which is preliminary data.</text>
</comment>
<dbReference type="Pfam" id="PF02195">
    <property type="entry name" value="ParB_N"/>
    <property type="match status" value="1"/>
</dbReference>
<feature type="domain" description="ParB-like N-terminal" evidence="1">
    <location>
        <begin position="120"/>
        <end position="200"/>
    </location>
</feature>
<evidence type="ECO:0000259" key="1">
    <source>
        <dbReference type="Pfam" id="PF02195"/>
    </source>
</evidence>
<keyword evidence="3" id="KW-1185">Reference proteome</keyword>
<protein>
    <submittedName>
        <fullName evidence="2">ParB family chromosome partitioning protein</fullName>
    </submittedName>
</protein>
<dbReference type="Proteomes" id="UP000283805">
    <property type="component" value="Unassembled WGS sequence"/>
</dbReference>
<dbReference type="AlphaFoldDB" id="A0A3R7FSS2"/>
<dbReference type="InterPro" id="IPR003115">
    <property type="entry name" value="ParB_N"/>
</dbReference>
<dbReference type="EMBL" id="RAPO01000008">
    <property type="protein sequence ID" value="RKD87654.1"/>
    <property type="molecule type" value="Genomic_DNA"/>
</dbReference>
<dbReference type="OrthoDB" id="199604at2157"/>
<dbReference type="RefSeq" id="WP_120246833.1">
    <property type="nucleotide sequence ID" value="NZ_RAPO01000008.1"/>
</dbReference>